<gene>
    <name evidence="2" type="ORF">AXK11_02500</name>
</gene>
<name>A0A139SRX9_9BACT</name>
<dbReference type="AlphaFoldDB" id="A0A139SRX9"/>
<proteinExistence type="predicted"/>
<comment type="caution">
    <text evidence="2">The sequence shown here is derived from an EMBL/GenBank/DDBJ whole genome shotgun (WGS) entry which is preliminary data.</text>
</comment>
<organism evidence="2 3">
    <name type="scientific">Cephaloticoccus primus</name>
    <dbReference type="NCBI Taxonomy" id="1548207"/>
    <lineage>
        <taxon>Bacteria</taxon>
        <taxon>Pseudomonadati</taxon>
        <taxon>Verrucomicrobiota</taxon>
        <taxon>Opitutia</taxon>
        <taxon>Opitutales</taxon>
        <taxon>Opitutaceae</taxon>
        <taxon>Cephaloticoccus</taxon>
    </lineage>
</organism>
<sequence length="143" mass="15015">MDGYPLLPLVISKRFQLIAVLLAAFLTTGAQWDLVQGLAWGRMFVQATSAGATLGEALENTFGGELCEFCAAVDEARQSPDLPANTAASRKADKPMLSVYSAVEIEVAEVPVLAAGKWSSGDQVARSAERGAPPSPPPRKSVA</sequence>
<dbReference type="Proteomes" id="UP000070058">
    <property type="component" value="Unassembled WGS sequence"/>
</dbReference>
<reference evidence="3" key="1">
    <citation type="submission" date="2016-02" db="EMBL/GenBank/DDBJ databases">
        <authorList>
            <person name="Sanders J.G."/>
            <person name="Lin J.Y."/>
            <person name="Wertz J.T."/>
            <person name="Russell J.A."/>
            <person name="Moreau C.S."/>
            <person name="Powell S."/>
        </authorList>
    </citation>
    <scope>NUCLEOTIDE SEQUENCE [LARGE SCALE GENOMIC DNA]</scope>
    <source>
        <strain evidence="3">CAG34</strain>
    </source>
</reference>
<protein>
    <submittedName>
        <fullName evidence="2">Uncharacterized protein</fullName>
    </submittedName>
</protein>
<evidence type="ECO:0000313" key="2">
    <source>
        <dbReference type="EMBL" id="KXU37336.1"/>
    </source>
</evidence>
<keyword evidence="3" id="KW-1185">Reference proteome</keyword>
<dbReference type="EMBL" id="LSZQ01000017">
    <property type="protein sequence ID" value="KXU37336.1"/>
    <property type="molecule type" value="Genomic_DNA"/>
</dbReference>
<evidence type="ECO:0000256" key="1">
    <source>
        <dbReference type="SAM" id="MobiDB-lite"/>
    </source>
</evidence>
<feature type="compositionally biased region" description="Pro residues" evidence="1">
    <location>
        <begin position="133"/>
        <end position="143"/>
    </location>
</feature>
<evidence type="ECO:0000313" key="3">
    <source>
        <dbReference type="Proteomes" id="UP000070058"/>
    </source>
</evidence>
<accession>A0A139SRX9</accession>
<feature type="region of interest" description="Disordered" evidence="1">
    <location>
        <begin position="123"/>
        <end position="143"/>
    </location>
</feature>